<dbReference type="OrthoDB" id="9789113at2"/>
<accession>A0A4S4BWV4</accession>
<dbReference type="GO" id="GO:0050380">
    <property type="term" value="F:undecaprenyl-diphosphatase activity"/>
    <property type="evidence" value="ECO:0007669"/>
    <property type="project" value="InterPro"/>
</dbReference>
<reference evidence="2 3" key="1">
    <citation type="submission" date="2019-04" db="EMBL/GenBank/DDBJ databases">
        <title>Bacillus sediminilitoris sp. nov., isolated from a tidal flat sediment on the East China Sea.</title>
        <authorList>
            <person name="Wei Y."/>
            <person name="Mao H."/>
            <person name="Fang J."/>
        </authorList>
    </citation>
    <scope>NUCLEOTIDE SEQUENCE [LARGE SCALE GENOMIC DNA]</scope>
    <source>
        <strain evidence="2 3">DSL-17</strain>
    </source>
</reference>
<dbReference type="GO" id="GO:0005886">
    <property type="term" value="C:plasma membrane"/>
    <property type="evidence" value="ECO:0007669"/>
    <property type="project" value="InterPro"/>
</dbReference>
<dbReference type="Pfam" id="PF01569">
    <property type="entry name" value="PAP2"/>
    <property type="match status" value="1"/>
</dbReference>
<dbReference type="EMBL" id="SSNT01000008">
    <property type="protein sequence ID" value="THF79687.1"/>
    <property type="molecule type" value="Genomic_DNA"/>
</dbReference>
<dbReference type="SUPFAM" id="SSF48317">
    <property type="entry name" value="Acid phosphatase/Vanadium-dependent haloperoxidase"/>
    <property type="match status" value="1"/>
</dbReference>
<dbReference type="PANTHER" id="PTHR14969">
    <property type="entry name" value="SPHINGOSINE-1-PHOSPHATE PHOSPHOHYDROLASE"/>
    <property type="match status" value="1"/>
</dbReference>
<dbReference type="CDD" id="cd03385">
    <property type="entry name" value="PAP2_BcrC_like"/>
    <property type="match status" value="1"/>
</dbReference>
<dbReference type="InterPro" id="IPR000326">
    <property type="entry name" value="PAP2/HPO"/>
</dbReference>
<keyword evidence="3" id="KW-1185">Reference proteome</keyword>
<evidence type="ECO:0000313" key="3">
    <source>
        <dbReference type="Proteomes" id="UP000310334"/>
    </source>
</evidence>
<gene>
    <name evidence="2" type="ORF">E6W99_11775</name>
</gene>
<dbReference type="AlphaFoldDB" id="A0A4S4BWV4"/>
<proteinExistence type="predicted"/>
<dbReference type="RefSeq" id="WP_136354067.1">
    <property type="nucleotide sequence ID" value="NZ_CP046266.1"/>
</dbReference>
<dbReference type="SMART" id="SM00014">
    <property type="entry name" value="acidPPc"/>
    <property type="match status" value="1"/>
</dbReference>
<evidence type="ECO:0000259" key="1">
    <source>
        <dbReference type="SMART" id="SM00014"/>
    </source>
</evidence>
<dbReference type="InterPro" id="IPR033879">
    <property type="entry name" value="UPP_Pase"/>
</dbReference>
<dbReference type="InterPro" id="IPR036938">
    <property type="entry name" value="PAP2/HPO_sf"/>
</dbReference>
<protein>
    <submittedName>
        <fullName evidence="2">Undecaprenyl-diphosphatase</fullName>
    </submittedName>
</protein>
<dbReference type="Proteomes" id="UP000310334">
    <property type="component" value="Unassembled WGS sequence"/>
</dbReference>
<organism evidence="2 3">
    <name type="scientific">Metabacillus sediminilitoris</name>
    <dbReference type="NCBI Taxonomy" id="2567941"/>
    <lineage>
        <taxon>Bacteria</taxon>
        <taxon>Bacillati</taxon>
        <taxon>Bacillota</taxon>
        <taxon>Bacilli</taxon>
        <taxon>Bacillales</taxon>
        <taxon>Bacillaceae</taxon>
        <taxon>Metabacillus</taxon>
    </lineage>
</organism>
<dbReference type="PANTHER" id="PTHR14969:SF58">
    <property type="entry name" value="UNDECAPRENYL-DIPHOSPHATASE BCRC"/>
    <property type="match status" value="1"/>
</dbReference>
<dbReference type="Gene3D" id="1.20.144.10">
    <property type="entry name" value="Phosphatidic acid phosphatase type 2/haloperoxidase"/>
    <property type="match status" value="1"/>
</dbReference>
<sequence>MNNKAFNIINGLSGRCTPIDLLMIVISNKIRYVFVFVLIVMWFRNDSNKKAAGNAVKSSGITLIIHTIIKLVYFKPRPFMKRRVGILIPSKMDSTFPSKHTLLVFAISTSIFLYNRVLGLIMMVLAGLTGFSRIWVGHHYPSDIIGSAFIGSMTSIILDKIPTDTHMELKKKPTH</sequence>
<name>A0A4S4BWV4_9BACI</name>
<comment type="caution">
    <text evidence="2">The sequence shown here is derived from an EMBL/GenBank/DDBJ whole genome shotgun (WGS) entry which is preliminary data.</text>
</comment>
<feature type="domain" description="Phosphatidic acid phosphatase type 2/haloperoxidase" evidence="1">
    <location>
        <begin position="56"/>
        <end position="159"/>
    </location>
</feature>
<evidence type="ECO:0000313" key="2">
    <source>
        <dbReference type="EMBL" id="THF79687.1"/>
    </source>
</evidence>